<dbReference type="eggNOG" id="COG5448">
    <property type="taxonomic scope" value="Bacteria"/>
</dbReference>
<dbReference type="RefSeq" id="WP_012203572.1">
    <property type="nucleotide sequence ID" value="NC_010002.1"/>
</dbReference>
<reference evidence="3" key="2">
    <citation type="submission" date="2007-11" db="EMBL/GenBank/DDBJ databases">
        <title>Complete sequence of Delftia acidovorans DSM 14801 / SPH-1.</title>
        <authorList>
            <person name="Copeland A."/>
            <person name="Lucas S."/>
            <person name="Lapidus A."/>
            <person name="Barry K."/>
            <person name="Glavina del Rio T."/>
            <person name="Dalin E."/>
            <person name="Tice H."/>
            <person name="Pitluck S."/>
            <person name="Lowry S."/>
            <person name="Clum A."/>
            <person name="Schmutz J."/>
            <person name="Larimer F."/>
            <person name="Land M."/>
            <person name="Hauser L."/>
            <person name="Kyrpides N."/>
            <person name="Kim E."/>
            <person name="Schleheck D."/>
            <person name="Richardson P."/>
        </authorList>
    </citation>
    <scope>NUCLEOTIDE SEQUENCE [LARGE SCALE GENOMIC DNA]</scope>
    <source>
        <strain evidence="3">DSM 14801 / SPH-1</strain>
    </source>
</reference>
<dbReference type="STRING" id="398578.Daci_1644"/>
<organism evidence="2 3">
    <name type="scientific">Delftia acidovorans (strain DSM 14801 / SPH-1)</name>
    <dbReference type="NCBI Taxonomy" id="398578"/>
    <lineage>
        <taxon>Bacteria</taxon>
        <taxon>Pseudomonadati</taxon>
        <taxon>Pseudomonadota</taxon>
        <taxon>Betaproteobacteria</taxon>
        <taxon>Burkholderiales</taxon>
        <taxon>Comamonadaceae</taxon>
        <taxon>Delftia</taxon>
    </lineage>
</organism>
<dbReference type="KEGG" id="dac:Daci_1644"/>
<proteinExistence type="predicted"/>
<name>A9BYE8_DELAS</name>
<evidence type="ECO:0000313" key="2">
    <source>
        <dbReference type="EMBL" id="ABX34287.1"/>
    </source>
</evidence>
<keyword evidence="3" id="KW-1185">Reference proteome</keyword>
<dbReference type="Pfam" id="PF09343">
    <property type="entry name" value="DUF2460"/>
    <property type="match status" value="1"/>
</dbReference>
<dbReference type="HOGENOM" id="CLU_114534_0_0_4"/>
<accession>A9BYE8</accession>
<sequence>MAHLDAYLGPCPGFGWQGGPEFSTQIVDLASGRERRNALWAQARHRFEAPFLNIKRDAYRRIKQMHLTCQGRLHAFRFRDELDHAAHDDVFAVGDGVATVFQLAKVSTIDGVSYTRNCFAIKSASVLAGDDPADPVIDMLRGTVTFAAPPAVGVALAWSGEFDVWVRFDQDYLPFSLDNANGRGDKFINGSVTLIEVPPPPPEP</sequence>
<dbReference type="AlphaFoldDB" id="A9BYE8"/>
<evidence type="ECO:0000313" key="3">
    <source>
        <dbReference type="Proteomes" id="UP000000784"/>
    </source>
</evidence>
<protein>
    <recommendedName>
        <fullName evidence="1">DUF2460 domain-containing protein</fullName>
    </recommendedName>
</protein>
<dbReference type="Proteomes" id="UP000000784">
    <property type="component" value="Chromosome"/>
</dbReference>
<dbReference type="InterPro" id="IPR011740">
    <property type="entry name" value="DUF2460"/>
</dbReference>
<gene>
    <name evidence="2" type="ordered locus">Daci_1644</name>
</gene>
<evidence type="ECO:0000259" key="1">
    <source>
        <dbReference type="Pfam" id="PF09343"/>
    </source>
</evidence>
<dbReference type="EMBL" id="CP000884">
    <property type="protein sequence ID" value="ABX34287.1"/>
    <property type="molecule type" value="Genomic_DNA"/>
</dbReference>
<dbReference type="GeneID" id="25359860"/>
<feature type="domain" description="DUF2460" evidence="1">
    <location>
        <begin position="11"/>
        <end position="197"/>
    </location>
</feature>
<reference evidence="2 3" key="1">
    <citation type="journal article" date="2004" name="Appl. Environ. Microbiol.">
        <title>Mineralization of individual congeners of linear alkylbenzenesulfonate by defined pairs of heterotrophic bacteria.</title>
        <authorList>
            <person name="Schleheck D."/>
            <person name="Knepper T.P."/>
            <person name="Fischer K."/>
            <person name="Cook A.M."/>
        </authorList>
    </citation>
    <scope>NUCLEOTIDE SEQUENCE [LARGE SCALE GENOMIC DNA]</scope>
    <source>
        <strain evidence="3">DSM 14801 / SPH-1</strain>
    </source>
</reference>